<dbReference type="InterPro" id="IPR018161">
    <property type="entry name" value="Wnt_CS"/>
</dbReference>
<dbReference type="FunFam" id="3.30.2460.20:FF:000001">
    <property type="entry name" value="Wnt homolog"/>
    <property type="match status" value="1"/>
</dbReference>
<comment type="caution">
    <text evidence="11">The sequence shown here is derived from an EMBL/GenBank/DDBJ whole genome shotgun (WGS) entry which is preliminary data.</text>
</comment>
<sequence>MVGVSQPNNHILHESLSPFAHETDYLADRSADSLNRHSISENSISTSDMDNSNPFIPSTPESSYSTHPSQSQSTGSPTAEALCATVPGLVSQQLRVCEAHPNAMLGVSEGARRGIVECQQQFKNERWNCTPEGEFEVFGHTLQRGSRETAFLYAITSAGVVHAITQSCSAGNLTDCSCDRSRQGQSTPDGWKWGGCSDNIRYGMLFAKHFVDAPERLARKRNRDLRAMMNLHNNHAGRLSAKTDRRAAVTESNLDACLQAISNQMELKCRCHGVSGSCELKTCWRTLPAFTHVGNYLKQKYEHSIQISQKAKKRLRRRGKVKRKVPVRKEDLVHIHKSPNYCIEDSRRGILGTGGRQCNKTSTSSEGCNLLCCGRGYNTQVFRKLERCHCKFHWCCHVTCSTCENLMEIYTCK</sequence>
<dbReference type="Proteomes" id="UP000288716">
    <property type="component" value="Unassembled WGS sequence"/>
</dbReference>
<dbReference type="GO" id="GO:0045165">
    <property type="term" value="P:cell fate commitment"/>
    <property type="evidence" value="ECO:0007669"/>
    <property type="project" value="TreeGrafter"/>
</dbReference>
<evidence type="ECO:0000256" key="7">
    <source>
        <dbReference type="ARBA" id="ARBA00023157"/>
    </source>
</evidence>
<evidence type="ECO:0000256" key="5">
    <source>
        <dbReference type="ARBA" id="ARBA00022530"/>
    </source>
</evidence>
<keyword evidence="4" id="KW-0964">Secreted</keyword>
<dbReference type="Gene3D" id="3.30.2460.20">
    <property type="match status" value="1"/>
</dbReference>
<dbReference type="OrthoDB" id="5945655at2759"/>
<proteinExistence type="inferred from homology"/>
<dbReference type="STRING" id="299467.A0A443SR03"/>
<reference evidence="11 12" key="1">
    <citation type="journal article" date="2018" name="Gigascience">
        <title>Genomes of trombidid mites reveal novel predicted allergens and laterally-transferred genes associated with secondary metabolism.</title>
        <authorList>
            <person name="Dong X."/>
            <person name="Chaisiri K."/>
            <person name="Xia D."/>
            <person name="Armstrong S.D."/>
            <person name="Fang Y."/>
            <person name="Donnelly M.J."/>
            <person name="Kadowaki T."/>
            <person name="McGarry J.W."/>
            <person name="Darby A.C."/>
            <person name="Makepeace B.L."/>
        </authorList>
    </citation>
    <scope>NUCLEOTIDE SEQUENCE [LARGE SCALE GENOMIC DNA]</scope>
    <source>
        <strain evidence="11">UoL-UT</strain>
    </source>
</reference>
<dbReference type="PANTHER" id="PTHR12027:SF70">
    <property type="entry name" value="PROTEIN WNT-16"/>
    <property type="match status" value="1"/>
</dbReference>
<comment type="similarity">
    <text evidence="2 9">Belongs to the Wnt family.</text>
</comment>
<evidence type="ECO:0000313" key="12">
    <source>
        <dbReference type="Proteomes" id="UP000288716"/>
    </source>
</evidence>
<protein>
    <recommendedName>
        <fullName evidence="9">Protein Wnt</fullName>
    </recommendedName>
</protein>
<accession>A0A443SR03</accession>
<dbReference type="GO" id="GO:0005615">
    <property type="term" value="C:extracellular space"/>
    <property type="evidence" value="ECO:0007669"/>
    <property type="project" value="TreeGrafter"/>
</dbReference>
<dbReference type="PROSITE" id="PS00246">
    <property type="entry name" value="WNT1"/>
    <property type="match status" value="1"/>
</dbReference>
<evidence type="ECO:0000256" key="2">
    <source>
        <dbReference type="ARBA" id="ARBA00005683"/>
    </source>
</evidence>
<evidence type="ECO:0000256" key="8">
    <source>
        <dbReference type="ARBA" id="ARBA00023288"/>
    </source>
</evidence>
<dbReference type="InterPro" id="IPR005817">
    <property type="entry name" value="Wnt"/>
</dbReference>
<dbReference type="SMART" id="SM00097">
    <property type="entry name" value="WNT1"/>
    <property type="match status" value="1"/>
</dbReference>
<dbReference type="EMBL" id="NCKV01000694">
    <property type="protein sequence ID" value="RWS29971.1"/>
    <property type="molecule type" value="Genomic_DNA"/>
</dbReference>
<keyword evidence="8" id="KW-0449">Lipoprotein</keyword>
<evidence type="ECO:0000313" key="11">
    <source>
        <dbReference type="EMBL" id="RWS29971.1"/>
    </source>
</evidence>
<dbReference type="PANTHER" id="PTHR12027">
    <property type="entry name" value="WNT RELATED"/>
    <property type="match status" value="1"/>
</dbReference>
<keyword evidence="6 9" id="KW-0879">Wnt signaling pathway</keyword>
<evidence type="ECO:0000256" key="3">
    <source>
        <dbReference type="ARBA" id="ARBA00022473"/>
    </source>
</evidence>
<organism evidence="11 12">
    <name type="scientific">Leptotrombidium deliense</name>
    <dbReference type="NCBI Taxonomy" id="299467"/>
    <lineage>
        <taxon>Eukaryota</taxon>
        <taxon>Metazoa</taxon>
        <taxon>Ecdysozoa</taxon>
        <taxon>Arthropoda</taxon>
        <taxon>Chelicerata</taxon>
        <taxon>Arachnida</taxon>
        <taxon>Acari</taxon>
        <taxon>Acariformes</taxon>
        <taxon>Trombidiformes</taxon>
        <taxon>Prostigmata</taxon>
        <taxon>Anystina</taxon>
        <taxon>Parasitengona</taxon>
        <taxon>Trombiculoidea</taxon>
        <taxon>Trombiculidae</taxon>
        <taxon>Leptotrombidium</taxon>
    </lineage>
</organism>
<dbReference type="GO" id="GO:0007517">
    <property type="term" value="P:muscle organ development"/>
    <property type="evidence" value="ECO:0007669"/>
    <property type="project" value="UniProtKB-ARBA"/>
</dbReference>
<dbReference type="CDD" id="cd19344">
    <property type="entry name" value="Wnt_Wnt16"/>
    <property type="match status" value="1"/>
</dbReference>
<keyword evidence="12" id="KW-1185">Reference proteome</keyword>
<comment type="function">
    <text evidence="9">Ligand for members of the frizzled family of seven transmembrane receptors.</text>
</comment>
<comment type="subcellular location">
    <subcellularLocation>
        <location evidence="1 9">Secreted</location>
        <location evidence="1 9">Extracellular space</location>
        <location evidence="1 9">Extracellular matrix</location>
    </subcellularLocation>
</comment>
<evidence type="ECO:0000256" key="1">
    <source>
        <dbReference type="ARBA" id="ARBA00004498"/>
    </source>
</evidence>
<dbReference type="GO" id="GO:0030182">
    <property type="term" value="P:neuron differentiation"/>
    <property type="evidence" value="ECO:0007669"/>
    <property type="project" value="TreeGrafter"/>
</dbReference>
<dbReference type="GO" id="GO:0000902">
    <property type="term" value="P:cell morphogenesis"/>
    <property type="evidence" value="ECO:0007669"/>
    <property type="project" value="UniProtKB-ARBA"/>
</dbReference>
<keyword evidence="5" id="KW-0272">Extracellular matrix</keyword>
<dbReference type="VEuPathDB" id="VectorBase:LDEU002067"/>
<keyword evidence="7" id="KW-1015">Disulfide bond</keyword>
<feature type="compositionally biased region" description="Polar residues" evidence="10">
    <location>
        <begin position="41"/>
        <end position="61"/>
    </location>
</feature>
<dbReference type="Pfam" id="PF00110">
    <property type="entry name" value="wnt"/>
    <property type="match status" value="1"/>
</dbReference>
<evidence type="ECO:0000256" key="4">
    <source>
        <dbReference type="ARBA" id="ARBA00022525"/>
    </source>
</evidence>
<evidence type="ECO:0000256" key="9">
    <source>
        <dbReference type="RuleBase" id="RU003500"/>
    </source>
</evidence>
<dbReference type="GO" id="GO:0005125">
    <property type="term" value="F:cytokine activity"/>
    <property type="evidence" value="ECO:0007669"/>
    <property type="project" value="TreeGrafter"/>
</dbReference>
<evidence type="ECO:0000256" key="10">
    <source>
        <dbReference type="SAM" id="MobiDB-lite"/>
    </source>
</evidence>
<dbReference type="GO" id="GO:0060070">
    <property type="term" value="P:canonical Wnt signaling pathway"/>
    <property type="evidence" value="ECO:0007669"/>
    <property type="project" value="TreeGrafter"/>
</dbReference>
<feature type="region of interest" description="Disordered" evidence="10">
    <location>
        <begin position="41"/>
        <end position="79"/>
    </location>
</feature>
<dbReference type="GO" id="GO:0005109">
    <property type="term" value="F:frizzled binding"/>
    <property type="evidence" value="ECO:0007669"/>
    <property type="project" value="TreeGrafter"/>
</dbReference>
<dbReference type="AlphaFoldDB" id="A0A443SR03"/>
<feature type="compositionally biased region" description="Low complexity" evidence="10">
    <location>
        <begin position="62"/>
        <end position="74"/>
    </location>
</feature>
<evidence type="ECO:0000256" key="6">
    <source>
        <dbReference type="ARBA" id="ARBA00022687"/>
    </source>
</evidence>
<name>A0A443SR03_9ACAR</name>
<gene>
    <name evidence="11" type="ORF">B4U80_09506</name>
</gene>
<keyword evidence="3 9" id="KW-0217">Developmental protein</keyword>
<dbReference type="InterPro" id="IPR043158">
    <property type="entry name" value="Wnt_C"/>
</dbReference>
<dbReference type="PRINTS" id="PR01349">
    <property type="entry name" value="WNTPROTEIN"/>
</dbReference>